<dbReference type="AlphaFoldDB" id="A0A173R7M2"/>
<dbReference type="EMBL" id="CP120353">
    <property type="protein sequence ID" value="WET65293.1"/>
    <property type="molecule type" value="Genomic_DNA"/>
</dbReference>
<dbReference type="Pfam" id="PF19289">
    <property type="entry name" value="PmbA_TldD_3rd"/>
    <property type="match status" value="1"/>
</dbReference>
<evidence type="ECO:0000313" key="10">
    <source>
        <dbReference type="EMBL" id="WET65293.1"/>
    </source>
</evidence>
<reference evidence="5 11" key="1">
    <citation type="submission" date="2015-09" db="EMBL/GenBank/DDBJ databases">
        <authorList>
            <consortium name="Pathogen Informatics"/>
        </authorList>
    </citation>
    <scope>NUCLEOTIDE SEQUENCE [LARGE SCALE GENOMIC DNA]</scope>
    <source>
        <strain evidence="5 11">2789STDY5608872</strain>
    </source>
</reference>
<dbReference type="Gene3D" id="3.30.2290.10">
    <property type="entry name" value="PmbA/TldD superfamily"/>
    <property type="match status" value="1"/>
</dbReference>
<dbReference type="Proteomes" id="UP000463337">
    <property type="component" value="Unassembled WGS sequence"/>
</dbReference>
<dbReference type="GO" id="GO:0008237">
    <property type="term" value="F:metallopeptidase activity"/>
    <property type="evidence" value="ECO:0007669"/>
    <property type="project" value="InterPro"/>
</dbReference>
<reference evidence="12" key="2">
    <citation type="submission" date="2017-04" db="EMBL/GenBank/DDBJ databases">
        <title>Function of individual gut microbiota members based on whole genome sequencing of pure cultures obtained from chicken caecum.</title>
        <authorList>
            <person name="Medvecky M."/>
            <person name="Cejkova D."/>
            <person name="Polansky O."/>
            <person name="Karasova D."/>
            <person name="Kubasova T."/>
            <person name="Cizek A."/>
            <person name="Rychlik I."/>
        </authorList>
    </citation>
    <scope>NUCLEOTIDE SEQUENCE [LARGE SCALE GENOMIC DNA]</scope>
    <source>
        <strain evidence="12">An199</strain>
    </source>
</reference>
<dbReference type="InterPro" id="IPR047657">
    <property type="entry name" value="PmbA"/>
</dbReference>
<dbReference type="SUPFAM" id="SSF111283">
    <property type="entry name" value="Putative modulator of DNA gyrase, PmbA/TldD"/>
    <property type="match status" value="1"/>
</dbReference>
<dbReference type="InterPro" id="IPR002510">
    <property type="entry name" value="Metalloprtase-TldD/E_N"/>
</dbReference>
<reference evidence="13 14" key="4">
    <citation type="journal article" date="2019" name="Nat. Med.">
        <title>A library of human gut bacterial isolates paired with longitudinal multiomics data enables mechanistic microbiome research.</title>
        <authorList>
            <person name="Poyet M."/>
            <person name="Groussin M."/>
            <person name="Gibbons S.M."/>
            <person name="Avila-Pacheco J."/>
            <person name="Jiang X."/>
            <person name="Kearney S.M."/>
            <person name="Perrotta A.R."/>
            <person name="Berdy B."/>
            <person name="Zhao S."/>
            <person name="Lieberman T.D."/>
            <person name="Swanson P.K."/>
            <person name="Smith M."/>
            <person name="Roesemann S."/>
            <person name="Alexander J.E."/>
            <person name="Rich S.A."/>
            <person name="Livny J."/>
            <person name="Vlamakis H."/>
            <person name="Clish C."/>
            <person name="Bullock K."/>
            <person name="Deik A."/>
            <person name="Scott J."/>
            <person name="Pierce K.A."/>
            <person name="Xavier R.J."/>
            <person name="Alm E.J."/>
        </authorList>
    </citation>
    <scope>NUCLEOTIDE SEQUENCE [LARGE SCALE GENOMIC DNA]</scope>
    <source>
        <strain evidence="8 13">BIOML-A32</strain>
        <strain evidence="7 14">BIOML-A41</strain>
    </source>
</reference>
<accession>A0A173R7M2</accession>
<dbReference type="Proteomes" id="UP000441358">
    <property type="component" value="Unassembled WGS sequence"/>
</dbReference>
<dbReference type="Pfam" id="PF19290">
    <property type="entry name" value="PmbA_TldD_2nd"/>
    <property type="match status" value="1"/>
</dbReference>
<sequence length="439" mass="48288">MITNENKKLAQWAMEYALKNGCQSSRVTLYNGSSSSFEIRDMKIDRLQQASENSMVVHLFVDGRYGSYSTNRLDKKELEKFIKDGIAATRFLAEDKARTLPDASLYYKGGAADLRLVDPNFDSVQPDDKVALAMSVCEEIMGKDDRIISANASYSDEKDFKYMVASNGFEGEASGSSYGLVGSVSIRGEGDARPESYWYDSSLYYDELVKTGIGTKALERVLRKLGQRKVASGKYTMIVDNMNSSRLLSPVIGAIYGSSIQQKNSFLLDKIDQKVASDKMTLIDEPHLVKASGARYFDSEGVATKRLPVFEQGILKTYYIDTYSANKMGMEQTIGSPSILTMRNGDKDLDGLIASIDKGILVTGFNGGNCNSTTGDFSYGVEGFLIERGKLSQPISEMNATGNMLSLWSNLAEVGNDPRLSSSWRIPSLLFNGVDFSGL</sequence>
<dbReference type="Pfam" id="PF01523">
    <property type="entry name" value="PmbA_TldD_1st"/>
    <property type="match status" value="1"/>
</dbReference>
<evidence type="ECO:0000256" key="1">
    <source>
        <dbReference type="ARBA" id="ARBA00005836"/>
    </source>
</evidence>
<dbReference type="EMBL" id="CYXP01000001">
    <property type="protein sequence ID" value="CUM73756.1"/>
    <property type="molecule type" value="Genomic_DNA"/>
</dbReference>
<protein>
    <submittedName>
        <fullName evidence="9">Modulator protein</fullName>
    </submittedName>
    <submittedName>
        <fullName evidence="5">Peptidase PmbA</fullName>
    </submittedName>
    <submittedName>
        <fullName evidence="6">TldD/PmbA family protein</fullName>
    </submittedName>
</protein>
<evidence type="ECO:0000259" key="3">
    <source>
        <dbReference type="Pfam" id="PF19289"/>
    </source>
</evidence>
<feature type="domain" description="Metalloprotease TldD/E N-terminal" evidence="2">
    <location>
        <begin position="30"/>
        <end position="88"/>
    </location>
</feature>
<evidence type="ECO:0000313" key="5">
    <source>
        <dbReference type="EMBL" id="CUM73756.1"/>
    </source>
</evidence>
<gene>
    <name evidence="5" type="primary">pmbA</name>
    <name evidence="9" type="ORF">B5F32_10455</name>
    <name evidence="5" type="ORF">ERS852429_00300</name>
    <name evidence="7" type="ORF">GKD59_07080</name>
    <name evidence="8" type="ORF">GKD66_01370</name>
    <name evidence="10" type="ORF">P2T59_04730</name>
    <name evidence="6" type="ORF">PN599_02145</name>
</gene>
<dbReference type="GeneID" id="93525861"/>
<evidence type="ECO:0000313" key="7">
    <source>
        <dbReference type="EMBL" id="MRY57675.1"/>
    </source>
</evidence>
<dbReference type="InterPro" id="IPR036059">
    <property type="entry name" value="TldD/PmbA_sf"/>
</dbReference>
<dbReference type="RefSeq" id="WP_005862700.1">
    <property type="nucleotide sequence ID" value="NZ_AP019729.1"/>
</dbReference>
<dbReference type="Proteomes" id="UP000095591">
    <property type="component" value="Unassembled WGS sequence"/>
</dbReference>
<reference evidence="6" key="5">
    <citation type="submission" date="2023-01" db="EMBL/GenBank/DDBJ databases">
        <title>Human gut microbiome strain richness.</title>
        <authorList>
            <person name="Chen-Liaw A."/>
        </authorList>
    </citation>
    <scope>NUCLEOTIDE SEQUENCE</scope>
    <source>
        <strain evidence="6">RTP21484st1_E5_RTP21484_190118</strain>
    </source>
</reference>
<evidence type="ECO:0000313" key="11">
    <source>
        <dbReference type="Proteomes" id="UP000095591"/>
    </source>
</evidence>
<dbReference type="InterPro" id="IPR045570">
    <property type="entry name" value="Metalloprtase-TldD/E_cen_dom"/>
</dbReference>
<proteinExistence type="inferred from homology"/>
<evidence type="ECO:0000313" key="9">
    <source>
        <dbReference type="EMBL" id="OUP18836.1"/>
    </source>
</evidence>
<feature type="domain" description="Metalloprotease TldD/E central" evidence="4">
    <location>
        <begin position="120"/>
        <end position="225"/>
    </location>
</feature>
<reference evidence="10" key="6">
    <citation type="submission" date="2023-03" db="EMBL/GenBank/DDBJ databases">
        <title>Parabacteroides distasonis, a bacteria resistant against UC.</title>
        <authorList>
            <person name="Dai W."/>
        </authorList>
    </citation>
    <scope>NUCLEOTIDE SEQUENCE</scope>
    <source>
        <strain evidence="10">F1-28</strain>
    </source>
</reference>
<dbReference type="Proteomes" id="UP000195950">
    <property type="component" value="Unassembled WGS sequence"/>
</dbReference>
<dbReference type="EMBL" id="WKMC01000001">
    <property type="protein sequence ID" value="MRZ48911.1"/>
    <property type="molecule type" value="Genomic_DNA"/>
</dbReference>
<dbReference type="EMBL" id="JAQMPJ010000001">
    <property type="protein sequence ID" value="MDB9003804.1"/>
    <property type="molecule type" value="Genomic_DNA"/>
</dbReference>
<evidence type="ECO:0000259" key="2">
    <source>
        <dbReference type="Pfam" id="PF01523"/>
    </source>
</evidence>
<name>A0A173R7M2_PARDI</name>
<dbReference type="InterPro" id="IPR045569">
    <property type="entry name" value="Metalloprtase-TldD/E_C"/>
</dbReference>
<evidence type="ECO:0000313" key="13">
    <source>
        <dbReference type="Proteomes" id="UP000441358"/>
    </source>
</evidence>
<comment type="similarity">
    <text evidence="1">Belongs to the peptidase U62 family.</text>
</comment>
<evidence type="ECO:0000313" key="6">
    <source>
        <dbReference type="EMBL" id="MDB9003804.1"/>
    </source>
</evidence>
<dbReference type="InterPro" id="IPR035068">
    <property type="entry name" value="TldD/PmbA_N"/>
</dbReference>
<organism evidence="5 11">
    <name type="scientific">Parabacteroides distasonis</name>
    <dbReference type="NCBI Taxonomy" id="823"/>
    <lineage>
        <taxon>Bacteria</taxon>
        <taxon>Pseudomonadati</taxon>
        <taxon>Bacteroidota</taxon>
        <taxon>Bacteroidia</taxon>
        <taxon>Bacteroidales</taxon>
        <taxon>Tannerellaceae</taxon>
        <taxon>Parabacteroides</taxon>
    </lineage>
</organism>
<evidence type="ECO:0000259" key="4">
    <source>
        <dbReference type="Pfam" id="PF19290"/>
    </source>
</evidence>
<dbReference type="GO" id="GO:0005829">
    <property type="term" value="C:cytosol"/>
    <property type="evidence" value="ECO:0007669"/>
    <property type="project" value="TreeGrafter"/>
</dbReference>
<feature type="domain" description="Metalloprotease TldD/E C-terminal" evidence="3">
    <location>
        <begin position="232"/>
        <end position="438"/>
    </location>
</feature>
<dbReference type="PANTHER" id="PTHR43421:SF1">
    <property type="entry name" value="METALLOPROTEASE PMBA"/>
    <property type="match status" value="1"/>
</dbReference>
<dbReference type="Proteomes" id="UP001221009">
    <property type="component" value="Chromosome"/>
</dbReference>
<dbReference type="EMBL" id="NFJX01000008">
    <property type="protein sequence ID" value="OUP18836.1"/>
    <property type="molecule type" value="Genomic_DNA"/>
</dbReference>
<reference evidence="9" key="3">
    <citation type="journal article" date="2018" name="BMC Genomics">
        <title>Whole genome sequencing and function prediction of 133 gut anaerobes isolated from chicken caecum in pure cultures.</title>
        <authorList>
            <person name="Medvecky M."/>
            <person name="Cejkova D."/>
            <person name="Polansky O."/>
            <person name="Karasova D."/>
            <person name="Kubasova T."/>
            <person name="Cizek A."/>
            <person name="Rychlik I."/>
        </authorList>
    </citation>
    <scope>NUCLEOTIDE SEQUENCE</scope>
    <source>
        <strain evidence="9">An199</strain>
    </source>
</reference>
<evidence type="ECO:0000313" key="12">
    <source>
        <dbReference type="Proteomes" id="UP000195950"/>
    </source>
</evidence>
<evidence type="ECO:0000313" key="14">
    <source>
        <dbReference type="Proteomes" id="UP000463337"/>
    </source>
</evidence>
<dbReference type="PANTHER" id="PTHR43421">
    <property type="entry name" value="METALLOPROTEASE PMBA"/>
    <property type="match status" value="1"/>
</dbReference>
<dbReference type="GO" id="GO:0006508">
    <property type="term" value="P:proteolysis"/>
    <property type="evidence" value="ECO:0007669"/>
    <property type="project" value="InterPro"/>
</dbReference>
<dbReference type="EMBL" id="WKLT01000005">
    <property type="protein sequence ID" value="MRY57675.1"/>
    <property type="molecule type" value="Genomic_DNA"/>
</dbReference>
<dbReference type="Proteomes" id="UP001210126">
    <property type="component" value="Unassembled WGS sequence"/>
</dbReference>
<evidence type="ECO:0000313" key="8">
    <source>
        <dbReference type="EMBL" id="MRZ48911.1"/>
    </source>
</evidence>